<keyword evidence="6" id="KW-0131">Cell cycle</keyword>
<gene>
    <name evidence="6" type="ORF">GFD30_13820</name>
</gene>
<keyword evidence="4" id="KW-0812">Transmembrane</keyword>
<feature type="domain" description="FtsK" evidence="5">
    <location>
        <begin position="340"/>
        <end position="533"/>
    </location>
</feature>
<evidence type="ECO:0000256" key="2">
    <source>
        <dbReference type="ARBA" id="ARBA00022840"/>
    </source>
</evidence>
<evidence type="ECO:0000256" key="1">
    <source>
        <dbReference type="ARBA" id="ARBA00022741"/>
    </source>
</evidence>
<dbReference type="InterPro" id="IPR002543">
    <property type="entry name" value="FtsK_dom"/>
</dbReference>
<accession>A0A6L5GA99</accession>
<dbReference type="PANTHER" id="PTHR22683">
    <property type="entry name" value="SPORULATION PROTEIN RELATED"/>
    <property type="match status" value="1"/>
</dbReference>
<dbReference type="Gene3D" id="3.40.50.300">
    <property type="entry name" value="P-loop containing nucleotide triphosphate hydrolases"/>
    <property type="match status" value="1"/>
</dbReference>
<evidence type="ECO:0000313" key="6">
    <source>
        <dbReference type="EMBL" id="MQM26639.1"/>
    </source>
</evidence>
<keyword evidence="4" id="KW-0472">Membrane</keyword>
<dbReference type="GO" id="GO:0051301">
    <property type="term" value="P:cell division"/>
    <property type="evidence" value="ECO:0007669"/>
    <property type="project" value="UniProtKB-KW"/>
</dbReference>
<dbReference type="InterPro" id="IPR050206">
    <property type="entry name" value="FtsK/SpoIIIE/SftA"/>
</dbReference>
<comment type="caution">
    <text evidence="6">The sequence shown here is derived from an EMBL/GenBank/DDBJ whole genome shotgun (WGS) entry which is preliminary data.</text>
</comment>
<keyword evidence="6" id="KW-0132">Cell division</keyword>
<organism evidence="6 7">
    <name type="scientific">Glycomyces albidus</name>
    <dbReference type="NCBI Taxonomy" id="2656774"/>
    <lineage>
        <taxon>Bacteria</taxon>
        <taxon>Bacillati</taxon>
        <taxon>Actinomycetota</taxon>
        <taxon>Actinomycetes</taxon>
        <taxon>Glycomycetales</taxon>
        <taxon>Glycomycetaceae</taxon>
        <taxon>Glycomyces</taxon>
    </lineage>
</organism>
<dbReference type="EMBL" id="WIAO01000015">
    <property type="protein sequence ID" value="MQM26639.1"/>
    <property type="molecule type" value="Genomic_DNA"/>
</dbReference>
<dbReference type="PROSITE" id="PS50901">
    <property type="entry name" value="FTSK"/>
    <property type="match status" value="1"/>
</dbReference>
<evidence type="ECO:0000256" key="3">
    <source>
        <dbReference type="PROSITE-ProRule" id="PRU00289"/>
    </source>
</evidence>
<evidence type="ECO:0000256" key="4">
    <source>
        <dbReference type="SAM" id="Phobius"/>
    </source>
</evidence>
<protein>
    <submittedName>
        <fullName evidence="6">Cell division protein FtsK</fullName>
    </submittedName>
</protein>
<dbReference type="RefSeq" id="WP_153025793.1">
    <property type="nucleotide sequence ID" value="NZ_WIAO01000015.1"/>
</dbReference>
<dbReference type="GO" id="GO:0003677">
    <property type="term" value="F:DNA binding"/>
    <property type="evidence" value="ECO:0007669"/>
    <property type="project" value="InterPro"/>
</dbReference>
<feature type="binding site" evidence="3">
    <location>
        <begin position="356"/>
        <end position="363"/>
    </location>
    <ligand>
        <name>ATP</name>
        <dbReference type="ChEBI" id="CHEBI:30616"/>
    </ligand>
</feature>
<proteinExistence type="predicted"/>
<keyword evidence="2 3" id="KW-0067">ATP-binding</keyword>
<reference evidence="6 7" key="1">
    <citation type="submission" date="2019-10" db="EMBL/GenBank/DDBJ databases">
        <title>Glycomyces albidus sp. nov., a novel actinomycete isolated from rhizosphere soil of wheat (Triticum aestivum L.).</title>
        <authorList>
            <person name="Qian L."/>
        </authorList>
    </citation>
    <scope>NUCLEOTIDE SEQUENCE [LARGE SCALE GENOMIC DNA]</scope>
    <source>
        <strain evidence="6 7">NEAU-7082</strain>
    </source>
</reference>
<dbReference type="PANTHER" id="PTHR22683:SF41">
    <property type="entry name" value="DNA TRANSLOCASE FTSK"/>
    <property type="match status" value="1"/>
</dbReference>
<keyword evidence="7" id="KW-1185">Reference proteome</keyword>
<feature type="transmembrane region" description="Helical" evidence="4">
    <location>
        <begin position="154"/>
        <end position="173"/>
    </location>
</feature>
<keyword evidence="1 3" id="KW-0547">Nucleotide-binding</keyword>
<dbReference type="SUPFAM" id="SSF52540">
    <property type="entry name" value="P-loop containing nucleoside triphosphate hydrolases"/>
    <property type="match status" value="1"/>
</dbReference>
<dbReference type="GO" id="GO:0005524">
    <property type="term" value="F:ATP binding"/>
    <property type="evidence" value="ECO:0007669"/>
    <property type="project" value="UniProtKB-UniRule"/>
</dbReference>
<evidence type="ECO:0000313" key="7">
    <source>
        <dbReference type="Proteomes" id="UP000477750"/>
    </source>
</evidence>
<dbReference type="AlphaFoldDB" id="A0A6L5GA99"/>
<dbReference type="Proteomes" id="UP000477750">
    <property type="component" value="Unassembled WGS sequence"/>
</dbReference>
<name>A0A6L5GA99_9ACTN</name>
<sequence>MTIENFDWKAAEAELNGDRAEVETIAPDEDYIDAAAVPVDDAEAHRAWNAPEADRRAPILPAWVLSRSGLAAELTRFGKLVAYRCAYHGVRLPLYGARLAAWSPVGTARVVGAVWRWASDAEGRPIRSDAVTAHDYAAYQGLVRLRDRHVRFRGALTITGALGLTGAGLYLGFGAPDPLAWSALGGTVAALGLAGKPADKPLVTRAVVKVKLRPLTSPMVEKALSRIGIAALTAIAKGGEGIHWPEPISRDGSGWRAVIDLPAGTTAVEVIDRRDKLAAALARPLGCVWPEGQSDVHPGRLVLWVGDTDLADAKAVAWPLAKGGTVDLFAPFPLGVDPRGKAVTADLMYTNWLVGSIPGMGKTFLVKLPVLAAGLDARAEVQVFELKGTGDLAFAEQYATRYASGADDEEIEAALIALRDLRAECKRRARIIKGLPRDLCPENKVTPELASRKGLGLHPLVVAIDECQELFSHPEYGKEAAELAEKVVKLGRALGVILLLATQRPDKDSLPTGVSANVGTRACLRVMGQVENDMILGTSAYKNGIRATMFTKRDRGVFYLVGAADAALIVKGAFVDGPAADRIAARARALRIERGTLAGHAAGEATATAAAPAHHVLDDLAAVWPGGEANVWNTVLVDRLAELRPEVYGQWTGLADTAKTEALTAAVKPYGLSTKGVGRRVGGEVVNRRGLNRGDLDKAREGRTGGR</sequence>
<evidence type="ECO:0000259" key="5">
    <source>
        <dbReference type="PROSITE" id="PS50901"/>
    </source>
</evidence>
<keyword evidence="4" id="KW-1133">Transmembrane helix</keyword>
<dbReference type="InterPro" id="IPR027417">
    <property type="entry name" value="P-loop_NTPase"/>
</dbReference>